<comment type="caution">
    <text evidence="7">The sequence shown here is derived from an EMBL/GenBank/DDBJ whole genome shotgun (WGS) entry which is preliminary data.</text>
</comment>
<sequence length="201" mass="21944">MLWCHQIPPPPREHSTFKSIAEAPMRAPLLPARFGIHVMAGMYEEYVTMSKSNVTLFGDGIGNTIITGRHNHNDGFTTSFSASLSDCGGRRFIGAYMTVRNEAGTNKNQAVAMRASANHAAFYRCNFEGYQDTLYPEEGNQFYKECQIYGTIDFFNVGPLVGGEDGGGGTLVVVVADPPWDDDPMAPATTFDDDDDIIVGT</sequence>
<evidence type="ECO:0000313" key="7">
    <source>
        <dbReference type="EMBL" id="RAL50854.1"/>
    </source>
</evidence>
<keyword evidence="3" id="KW-0063">Aspartyl esterase</keyword>
<reference evidence="7 8" key="1">
    <citation type="submission" date="2018-06" db="EMBL/GenBank/DDBJ databases">
        <title>The Genome of Cuscuta australis (Dodder) Provides Insight into the Evolution of Plant Parasitism.</title>
        <authorList>
            <person name="Liu H."/>
        </authorList>
    </citation>
    <scope>NUCLEOTIDE SEQUENCE [LARGE SCALE GENOMIC DNA]</scope>
    <source>
        <strain evidence="8">cv. Yunnan</strain>
        <tissue evidence="7">Vines</tissue>
    </source>
</reference>
<organism evidence="7 8">
    <name type="scientific">Cuscuta australis</name>
    <dbReference type="NCBI Taxonomy" id="267555"/>
    <lineage>
        <taxon>Eukaryota</taxon>
        <taxon>Viridiplantae</taxon>
        <taxon>Streptophyta</taxon>
        <taxon>Embryophyta</taxon>
        <taxon>Tracheophyta</taxon>
        <taxon>Spermatophyta</taxon>
        <taxon>Magnoliopsida</taxon>
        <taxon>eudicotyledons</taxon>
        <taxon>Gunneridae</taxon>
        <taxon>Pentapetalae</taxon>
        <taxon>asterids</taxon>
        <taxon>lamiids</taxon>
        <taxon>Solanales</taxon>
        <taxon>Convolvulaceae</taxon>
        <taxon>Cuscuteae</taxon>
        <taxon>Cuscuta</taxon>
        <taxon>Cuscuta subgen. Grammica</taxon>
        <taxon>Cuscuta sect. Cleistogrammica</taxon>
    </lineage>
</organism>
<evidence type="ECO:0000256" key="2">
    <source>
        <dbReference type="ARBA" id="ARBA00022801"/>
    </source>
</evidence>
<dbReference type="EMBL" id="NQVE01000054">
    <property type="protein sequence ID" value="RAL50854.1"/>
    <property type="molecule type" value="Genomic_DNA"/>
</dbReference>
<evidence type="ECO:0000256" key="5">
    <source>
        <dbReference type="ARBA" id="ARBA00047928"/>
    </source>
</evidence>
<protein>
    <recommendedName>
        <fullName evidence="6">Pectinesterase catalytic domain-containing protein</fullName>
    </recommendedName>
</protein>
<proteinExistence type="predicted"/>
<keyword evidence="4" id="KW-0961">Cell wall biogenesis/degradation</keyword>
<dbReference type="SUPFAM" id="SSF51126">
    <property type="entry name" value="Pectin lyase-like"/>
    <property type="match status" value="1"/>
</dbReference>
<dbReference type="InterPro" id="IPR000070">
    <property type="entry name" value="Pectinesterase_cat"/>
</dbReference>
<evidence type="ECO:0000313" key="8">
    <source>
        <dbReference type="Proteomes" id="UP000249390"/>
    </source>
</evidence>
<dbReference type="GO" id="GO:0045490">
    <property type="term" value="P:pectin catabolic process"/>
    <property type="evidence" value="ECO:0007669"/>
    <property type="project" value="UniProtKB-UniPathway"/>
</dbReference>
<feature type="domain" description="Pectinesterase catalytic" evidence="6">
    <location>
        <begin position="15"/>
        <end position="155"/>
    </location>
</feature>
<evidence type="ECO:0000259" key="6">
    <source>
        <dbReference type="Pfam" id="PF01095"/>
    </source>
</evidence>
<evidence type="ECO:0000256" key="3">
    <source>
        <dbReference type="ARBA" id="ARBA00023085"/>
    </source>
</evidence>
<dbReference type="AlphaFoldDB" id="A0A328DYN9"/>
<dbReference type="UniPathway" id="UPA00545">
    <property type="reaction ID" value="UER00823"/>
</dbReference>
<dbReference type="Proteomes" id="UP000249390">
    <property type="component" value="Unassembled WGS sequence"/>
</dbReference>
<dbReference type="Pfam" id="PF01095">
    <property type="entry name" value="Pectinesterase"/>
    <property type="match status" value="1"/>
</dbReference>
<gene>
    <name evidence="7" type="ORF">DM860_005210</name>
</gene>
<name>A0A328DYN9_9ASTE</name>
<dbReference type="InterPro" id="IPR011050">
    <property type="entry name" value="Pectin_lyase_fold/virulence"/>
</dbReference>
<dbReference type="Gene3D" id="2.160.20.10">
    <property type="entry name" value="Single-stranded right-handed beta-helix, Pectin lyase-like"/>
    <property type="match status" value="1"/>
</dbReference>
<dbReference type="GO" id="GO:0042545">
    <property type="term" value="P:cell wall modification"/>
    <property type="evidence" value="ECO:0007669"/>
    <property type="project" value="InterPro"/>
</dbReference>
<keyword evidence="2" id="KW-0378">Hydrolase</keyword>
<dbReference type="GO" id="GO:0030599">
    <property type="term" value="F:pectinesterase activity"/>
    <property type="evidence" value="ECO:0007669"/>
    <property type="project" value="UniProtKB-EC"/>
</dbReference>
<comment type="pathway">
    <text evidence="1">Glycan metabolism; pectin degradation; 2-dehydro-3-deoxy-D-gluconate from pectin: step 1/5.</text>
</comment>
<evidence type="ECO:0000256" key="1">
    <source>
        <dbReference type="ARBA" id="ARBA00005184"/>
    </source>
</evidence>
<dbReference type="PANTHER" id="PTHR31707">
    <property type="entry name" value="PECTINESTERASE"/>
    <property type="match status" value="1"/>
</dbReference>
<dbReference type="InterPro" id="IPR012334">
    <property type="entry name" value="Pectin_lyas_fold"/>
</dbReference>
<accession>A0A328DYN9</accession>
<evidence type="ECO:0000256" key="4">
    <source>
        <dbReference type="ARBA" id="ARBA00023316"/>
    </source>
</evidence>
<comment type="catalytic activity">
    <reaction evidence="5">
        <text>[(1-&gt;4)-alpha-D-galacturonosyl methyl ester](n) + n H2O = [(1-&gt;4)-alpha-D-galacturonosyl](n) + n methanol + n H(+)</text>
        <dbReference type="Rhea" id="RHEA:22380"/>
        <dbReference type="Rhea" id="RHEA-COMP:14570"/>
        <dbReference type="Rhea" id="RHEA-COMP:14573"/>
        <dbReference type="ChEBI" id="CHEBI:15377"/>
        <dbReference type="ChEBI" id="CHEBI:15378"/>
        <dbReference type="ChEBI" id="CHEBI:17790"/>
        <dbReference type="ChEBI" id="CHEBI:140522"/>
        <dbReference type="ChEBI" id="CHEBI:140523"/>
        <dbReference type="EC" id="3.1.1.11"/>
    </reaction>
</comment>
<keyword evidence="8" id="KW-1185">Reference proteome</keyword>